<name>A0A1I6AIF0_9RHOB</name>
<evidence type="ECO:0008006" key="3">
    <source>
        <dbReference type="Google" id="ProtNLM"/>
    </source>
</evidence>
<protein>
    <recommendedName>
        <fullName evidence="3">DUF4177 domain-containing protein</fullName>
    </recommendedName>
</protein>
<accession>A0A1I6AIF0</accession>
<sequence length="68" mass="7508">MKQFENEVMTFKNGSARDGVKMRDTLSELGLAGWEVVSVVPCDLGSRELMVFLKRELDEAAASQEDAA</sequence>
<organism evidence="1 2">
    <name type="scientific">Roseivivax halotolerans</name>
    <dbReference type="NCBI Taxonomy" id="93684"/>
    <lineage>
        <taxon>Bacteria</taxon>
        <taxon>Pseudomonadati</taxon>
        <taxon>Pseudomonadota</taxon>
        <taxon>Alphaproteobacteria</taxon>
        <taxon>Rhodobacterales</taxon>
        <taxon>Roseobacteraceae</taxon>
        <taxon>Roseivivax</taxon>
    </lineage>
</organism>
<dbReference type="STRING" id="93684.SAMN05421853_12112"/>
<reference evidence="2" key="1">
    <citation type="submission" date="2016-10" db="EMBL/GenBank/DDBJ databases">
        <authorList>
            <person name="Varghese N."/>
            <person name="Submissions S."/>
        </authorList>
    </citation>
    <scope>NUCLEOTIDE SEQUENCE [LARGE SCALE GENOMIC DNA]</scope>
    <source>
        <strain evidence="2">JCM 10271</strain>
    </source>
</reference>
<gene>
    <name evidence="1" type="ORF">SAMN05421853_12112</name>
</gene>
<dbReference type="RefSeq" id="WP_093015758.1">
    <property type="nucleotide sequence ID" value="NZ_FOXV01000021.1"/>
</dbReference>
<proteinExistence type="predicted"/>
<evidence type="ECO:0000313" key="2">
    <source>
        <dbReference type="Proteomes" id="UP000243106"/>
    </source>
</evidence>
<dbReference type="AlphaFoldDB" id="A0A1I6AIF0"/>
<evidence type="ECO:0000313" key="1">
    <source>
        <dbReference type="EMBL" id="SFQ68514.1"/>
    </source>
</evidence>
<dbReference type="Proteomes" id="UP000243106">
    <property type="component" value="Unassembled WGS sequence"/>
</dbReference>
<dbReference type="EMBL" id="FOXV01000021">
    <property type="protein sequence ID" value="SFQ68514.1"/>
    <property type="molecule type" value="Genomic_DNA"/>
</dbReference>
<keyword evidence="2" id="KW-1185">Reference proteome</keyword>